<dbReference type="AlphaFoldDB" id="A0AA86QY03"/>
<keyword evidence="3" id="KW-1185">Reference proteome</keyword>
<proteinExistence type="predicted"/>
<accession>A0AA86QY03</accession>
<dbReference type="Proteomes" id="UP001642409">
    <property type="component" value="Unassembled WGS sequence"/>
</dbReference>
<sequence>MHNNETERKPKKLILTYFNIQTSKVESQLTFKLGTFLFLLQLRQFLAHFLQFSFNYRFQTAIQKYYNLHDFTLTEVDYVQTLEIKYLAYTLLTSLAYKMTHLTEPYHQYQG</sequence>
<evidence type="ECO:0000313" key="2">
    <source>
        <dbReference type="EMBL" id="CAL6001963.1"/>
    </source>
</evidence>
<dbReference type="EMBL" id="CATOUU010001031">
    <property type="protein sequence ID" value="CAI9968131.1"/>
    <property type="molecule type" value="Genomic_DNA"/>
</dbReference>
<organism evidence="1">
    <name type="scientific">Hexamita inflata</name>
    <dbReference type="NCBI Taxonomy" id="28002"/>
    <lineage>
        <taxon>Eukaryota</taxon>
        <taxon>Metamonada</taxon>
        <taxon>Diplomonadida</taxon>
        <taxon>Hexamitidae</taxon>
        <taxon>Hexamitinae</taxon>
        <taxon>Hexamita</taxon>
    </lineage>
</organism>
<evidence type="ECO:0000313" key="1">
    <source>
        <dbReference type="EMBL" id="CAI9968131.1"/>
    </source>
</evidence>
<reference evidence="1" key="1">
    <citation type="submission" date="2023-06" db="EMBL/GenBank/DDBJ databases">
        <authorList>
            <person name="Kurt Z."/>
        </authorList>
    </citation>
    <scope>NUCLEOTIDE SEQUENCE</scope>
</reference>
<evidence type="ECO:0000313" key="3">
    <source>
        <dbReference type="Proteomes" id="UP001642409"/>
    </source>
</evidence>
<dbReference type="EMBL" id="CAXDID020000044">
    <property type="protein sequence ID" value="CAL6001963.1"/>
    <property type="molecule type" value="Genomic_DNA"/>
</dbReference>
<comment type="caution">
    <text evidence="1">The sequence shown here is derived from an EMBL/GenBank/DDBJ whole genome shotgun (WGS) entry which is preliminary data.</text>
</comment>
<protein>
    <submittedName>
        <fullName evidence="2">Hypothetical_protein</fullName>
    </submittedName>
</protein>
<name>A0AA86QY03_9EUKA</name>
<reference evidence="2 3" key="2">
    <citation type="submission" date="2024-07" db="EMBL/GenBank/DDBJ databases">
        <authorList>
            <person name="Akdeniz Z."/>
        </authorList>
    </citation>
    <scope>NUCLEOTIDE SEQUENCE [LARGE SCALE GENOMIC DNA]</scope>
</reference>
<gene>
    <name evidence="2" type="ORF">HINF_LOCUS17695</name>
    <name evidence="1" type="ORF">HINF_LOCUS55776</name>
</gene>